<comment type="similarity">
    <text evidence="2">Belongs to the glycosyltransferase 2 family.</text>
</comment>
<dbReference type="EMBL" id="FONZ01000008">
    <property type="protein sequence ID" value="SFF37310.1"/>
    <property type="molecule type" value="Genomic_DNA"/>
</dbReference>
<evidence type="ECO:0000256" key="3">
    <source>
        <dbReference type="ARBA" id="ARBA00022676"/>
    </source>
</evidence>
<reference evidence="7" key="1">
    <citation type="submission" date="2016-10" db="EMBL/GenBank/DDBJ databases">
        <authorList>
            <person name="Varghese N."/>
            <person name="Submissions S."/>
        </authorList>
    </citation>
    <scope>NUCLEOTIDE SEQUENCE [LARGE SCALE GENOMIC DNA]</scope>
    <source>
        <strain evidence="7">DSM 19083</strain>
    </source>
</reference>
<dbReference type="STRING" id="285351.SAMN04488035_2712"/>
<dbReference type="GO" id="GO:0016757">
    <property type="term" value="F:glycosyltransferase activity"/>
    <property type="evidence" value="ECO:0007669"/>
    <property type="project" value="UniProtKB-KW"/>
</dbReference>
<organism evidence="6 7">
    <name type="scientific">Flavimobilis marinus</name>
    <dbReference type="NCBI Taxonomy" id="285351"/>
    <lineage>
        <taxon>Bacteria</taxon>
        <taxon>Bacillati</taxon>
        <taxon>Actinomycetota</taxon>
        <taxon>Actinomycetes</taxon>
        <taxon>Micrococcales</taxon>
        <taxon>Jonesiaceae</taxon>
        <taxon>Flavimobilis</taxon>
    </lineage>
</organism>
<accession>A0A1I2I6S6</accession>
<dbReference type="AlphaFoldDB" id="A0A1I2I6S6"/>
<dbReference type="InterPro" id="IPR001173">
    <property type="entry name" value="Glyco_trans_2-like"/>
</dbReference>
<keyword evidence="7" id="KW-1185">Reference proteome</keyword>
<dbReference type="PANTHER" id="PTHR43179:SF12">
    <property type="entry name" value="GALACTOFURANOSYLTRANSFERASE GLFT2"/>
    <property type="match status" value="1"/>
</dbReference>
<feature type="domain" description="Glycosyltransferase 2-like" evidence="5">
    <location>
        <begin position="5"/>
        <end position="128"/>
    </location>
</feature>
<evidence type="ECO:0000256" key="2">
    <source>
        <dbReference type="ARBA" id="ARBA00006739"/>
    </source>
</evidence>
<evidence type="ECO:0000256" key="1">
    <source>
        <dbReference type="ARBA" id="ARBA00004776"/>
    </source>
</evidence>
<keyword evidence="4 6" id="KW-0808">Transferase</keyword>
<proteinExistence type="inferred from homology"/>
<protein>
    <submittedName>
        <fullName evidence="6">Glycosyltransferase, GT2 family</fullName>
    </submittedName>
</protein>
<dbReference type="SUPFAM" id="SSF53448">
    <property type="entry name" value="Nucleotide-diphospho-sugar transferases"/>
    <property type="match status" value="1"/>
</dbReference>
<evidence type="ECO:0000313" key="6">
    <source>
        <dbReference type="EMBL" id="SFF37310.1"/>
    </source>
</evidence>
<name>A0A1I2I6S6_9MICO</name>
<evidence type="ECO:0000256" key="4">
    <source>
        <dbReference type="ARBA" id="ARBA00022679"/>
    </source>
</evidence>
<dbReference type="InterPro" id="IPR029044">
    <property type="entry name" value="Nucleotide-diphossugar_trans"/>
</dbReference>
<keyword evidence="3" id="KW-0328">Glycosyltransferase</keyword>
<evidence type="ECO:0000259" key="5">
    <source>
        <dbReference type="Pfam" id="PF00535"/>
    </source>
</evidence>
<dbReference type="Gene3D" id="3.90.550.10">
    <property type="entry name" value="Spore Coat Polysaccharide Biosynthesis Protein SpsA, Chain A"/>
    <property type="match status" value="1"/>
</dbReference>
<evidence type="ECO:0000313" key="7">
    <source>
        <dbReference type="Proteomes" id="UP000198520"/>
    </source>
</evidence>
<sequence>MHPAVVVVSYGSHSLLEANLRPLEHEWDVVVVDNRTTDAEAHAIEALCETRGWTLVAPGTNLGFGAGCNVGADVALERGADVLLFLNPDARVEADPARALATAVLADPGLLLAPRVVRADGSTWFQGASLDVRTGRTASRLPRPGECLWLTGACLAVSGVGWRTRGGFDDAYFLYWEDVDLSWRWVRNGGRLGVDEALLCVHEVGGTQAEAPQQGRGKSPLYVYFNCRNRLLFAARNLGARDRARWAWRALPYARDVVLRGGRRALLRPRRSVLPAVRGTGAGLRALAQRRR</sequence>
<dbReference type="PANTHER" id="PTHR43179">
    <property type="entry name" value="RHAMNOSYLTRANSFERASE WBBL"/>
    <property type="match status" value="1"/>
</dbReference>
<dbReference type="Proteomes" id="UP000198520">
    <property type="component" value="Unassembled WGS sequence"/>
</dbReference>
<dbReference type="Pfam" id="PF00535">
    <property type="entry name" value="Glycos_transf_2"/>
    <property type="match status" value="1"/>
</dbReference>
<dbReference type="RefSeq" id="WP_093379898.1">
    <property type="nucleotide sequence ID" value="NZ_BNAN01000003.1"/>
</dbReference>
<gene>
    <name evidence="6" type="ORF">SAMN04488035_2712</name>
</gene>
<comment type="pathway">
    <text evidence="1">Cell wall biogenesis; cell wall polysaccharide biosynthesis.</text>
</comment>